<feature type="chain" id="PRO_5015514206" description="DUF3078 domain-containing protein" evidence="1">
    <location>
        <begin position="23"/>
        <end position="315"/>
    </location>
</feature>
<dbReference type="OrthoDB" id="1495718at2"/>
<evidence type="ECO:0008006" key="4">
    <source>
        <dbReference type="Google" id="ProtNLM"/>
    </source>
</evidence>
<dbReference type="Proteomes" id="UP000244450">
    <property type="component" value="Unassembled WGS sequence"/>
</dbReference>
<comment type="caution">
    <text evidence="2">The sequence shown here is derived from an EMBL/GenBank/DDBJ whole genome shotgun (WGS) entry which is preliminary data.</text>
</comment>
<evidence type="ECO:0000313" key="2">
    <source>
        <dbReference type="EMBL" id="PUZ28903.1"/>
    </source>
</evidence>
<protein>
    <recommendedName>
        <fullName evidence="4">DUF3078 domain-containing protein</fullName>
    </recommendedName>
</protein>
<dbReference type="EMBL" id="QCYK01000001">
    <property type="protein sequence ID" value="PUZ28903.1"/>
    <property type="molecule type" value="Genomic_DNA"/>
</dbReference>
<feature type="signal peptide" evidence="1">
    <location>
        <begin position="1"/>
        <end position="22"/>
    </location>
</feature>
<name>A0A2T7BMJ5_9BACT</name>
<organism evidence="2 3">
    <name type="scientific">Chitinophaga parva</name>
    <dbReference type="NCBI Taxonomy" id="2169414"/>
    <lineage>
        <taxon>Bacteria</taxon>
        <taxon>Pseudomonadati</taxon>
        <taxon>Bacteroidota</taxon>
        <taxon>Chitinophagia</taxon>
        <taxon>Chitinophagales</taxon>
        <taxon>Chitinophagaceae</taxon>
        <taxon>Chitinophaga</taxon>
    </lineage>
</organism>
<keyword evidence="3" id="KW-1185">Reference proteome</keyword>
<keyword evidence="1" id="KW-0732">Signal</keyword>
<dbReference type="AlphaFoldDB" id="A0A2T7BMJ5"/>
<gene>
    <name evidence="2" type="ORF">DCC81_05355</name>
</gene>
<sequence>MKLKSTVLALVAVLCWTGSVHAQINQLGTYRDNAAGNIKKDPNDTVPKTWKKGMLVNVNINQGSLTNWAAGGDKFSMSISSLLNAYAFYKNGRRAWDNVADLGFGLTNTTTLGTRKADDHIDLTSKYGYDIGKHWYASLLGNVRTQFANGYLYTDTSKTLTSKFFSPANLLLSPGFDYKPSDAFSVFLSPVTGRWIVVMDDSLSAQGAYGVDPGKHVKSQFGAYVTVNWLATISKDITFKTRLDLFSDYLEKPQNVYMFWTNMLTMKVNKYIAATVNVDMIYDDKARVFENPKTGVLGPRLQVKEVIGVGFSAKF</sequence>
<evidence type="ECO:0000256" key="1">
    <source>
        <dbReference type="SAM" id="SignalP"/>
    </source>
</evidence>
<reference evidence="2 3" key="1">
    <citation type="submission" date="2018-04" db="EMBL/GenBank/DDBJ databases">
        <title>Chitinophaga fuyangensis sp. nov., isolated from soil in a chemical factory.</title>
        <authorList>
            <person name="Chen K."/>
        </authorList>
    </citation>
    <scope>NUCLEOTIDE SEQUENCE [LARGE SCALE GENOMIC DNA]</scope>
    <source>
        <strain evidence="2 3">LY-1</strain>
    </source>
</reference>
<dbReference type="RefSeq" id="WP_108685543.1">
    <property type="nucleotide sequence ID" value="NZ_QCYK01000001.1"/>
</dbReference>
<dbReference type="InterPro" id="IPR021428">
    <property type="entry name" value="DUF3078"/>
</dbReference>
<accession>A0A2T7BMJ5</accession>
<dbReference type="Pfam" id="PF11276">
    <property type="entry name" value="DUF3078"/>
    <property type="match status" value="1"/>
</dbReference>
<evidence type="ECO:0000313" key="3">
    <source>
        <dbReference type="Proteomes" id="UP000244450"/>
    </source>
</evidence>
<proteinExistence type="predicted"/>